<reference evidence="1 2" key="1">
    <citation type="submission" date="2014-04" db="EMBL/GenBank/DDBJ databases">
        <authorList>
            <consortium name="DOE Joint Genome Institute"/>
            <person name="Kuo A."/>
            <person name="Girlanda M."/>
            <person name="Perotto S."/>
            <person name="Kohler A."/>
            <person name="Nagy L.G."/>
            <person name="Floudas D."/>
            <person name="Copeland A."/>
            <person name="Barry K.W."/>
            <person name="Cichocki N."/>
            <person name="Veneault-Fourrey C."/>
            <person name="LaButti K."/>
            <person name="Lindquist E.A."/>
            <person name="Lipzen A."/>
            <person name="Lundell T."/>
            <person name="Morin E."/>
            <person name="Murat C."/>
            <person name="Sun H."/>
            <person name="Tunlid A."/>
            <person name="Henrissat B."/>
            <person name="Grigoriev I.V."/>
            <person name="Hibbett D.S."/>
            <person name="Martin F."/>
            <person name="Nordberg H.P."/>
            <person name="Cantor M.N."/>
            <person name="Hua S.X."/>
        </authorList>
    </citation>
    <scope>NUCLEOTIDE SEQUENCE [LARGE SCALE GENOMIC DNA]</scope>
    <source>
        <strain evidence="1 2">MUT 4182</strain>
    </source>
</reference>
<reference evidence="2" key="2">
    <citation type="submission" date="2015-01" db="EMBL/GenBank/DDBJ databases">
        <title>Evolutionary Origins and Diversification of the Mycorrhizal Mutualists.</title>
        <authorList>
            <consortium name="DOE Joint Genome Institute"/>
            <consortium name="Mycorrhizal Genomics Consortium"/>
            <person name="Kohler A."/>
            <person name="Kuo A."/>
            <person name="Nagy L.G."/>
            <person name="Floudas D."/>
            <person name="Copeland A."/>
            <person name="Barry K.W."/>
            <person name="Cichocki N."/>
            <person name="Veneault-Fourrey C."/>
            <person name="LaButti K."/>
            <person name="Lindquist E.A."/>
            <person name="Lipzen A."/>
            <person name="Lundell T."/>
            <person name="Morin E."/>
            <person name="Murat C."/>
            <person name="Riley R."/>
            <person name="Ohm R."/>
            <person name="Sun H."/>
            <person name="Tunlid A."/>
            <person name="Henrissat B."/>
            <person name="Grigoriev I.V."/>
            <person name="Hibbett D.S."/>
            <person name="Martin F."/>
        </authorList>
    </citation>
    <scope>NUCLEOTIDE SEQUENCE [LARGE SCALE GENOMIC DNA]</scope>
    <source>
        <strain evidence="2">MUT 4182</strain>
    </source>
</reference>
<gene>
    <name evidence="1" type="ORF">M407DRAFT_86452</name>
</gene>
<feature type="non-terminal residue" evidence="1">
    <location>
        <position position="1"/>
    </location>
</feature>
<sequence>SFQVVSPVFQRTYDCQHFLIVDVIASFGGGRHGLRHKCIRMYFSVRSFLGEDCSIGVSGCIGFQKRRLIHIMVREDRSCYESFFQEIERFLTFSVPFPRDIFLEEIRKGTDDLGEVLDEASVKVRES</sequence>
<evidence type="ECO:0000313" key="2">
    <source>
        <dbReference type="Proteomes" id="UP000054248"/>
    </source>
</evidence>
<dbReference type="HOGENOM" id="CLU_1975924_0_0_1"/>
<proteinExistence type="predicted"/>
<dbReference type="AlphaFoldDB" id="A0A0C3Q1H0"/>
<accession>A0A0C3Q1H0</accession>
<organism evidence="1 2">
    <name type="scientific">Tulasnella calospora MUT 4182</name>
    <dbReference type="NCBI Taxonomy" id="1051891"/>
    <lineage>
        <taxon>Eukaryota</taxon>
        <taxon>Fungi</taxon>
        <taxon>Dikarya</taxon>
        <taxon>Basidiomycota</taxon>
        <taxon>Agaricomycotina</taxon>
        <taxon>Agaricomycetes</taxon>
        <taxon>Cantharellales</taxon>
        <taxon>Tulasnellaceae</taxon>
        <taxon>Tulasnella</taxon>
    </lineage>
</organism>
<keyword evidence="2" id="KW-1185">Reference proteome</keyword>
<dbReference type="OrthoDB" id="3046524at2759"/>
<dbReference type="Proteomes" id="UP000054248">
    <property type="component" value="Unassembled WGS sequence"/>
</dbReference>
<protein>
    <submittedName>
        <fullName evidence="1">Uncharacterized protein</fullName>
    </submittedName>
</protein>
<evidence type="ECO:0000313" key="1">
    <source>
        <dbReference type="EMBL" id="KIO16049.1"/>
    </source>
</evidence>
<dbReference type="EMBL" id="KN823695">
    <property type="protein sequence ID" value="KIO16049.1"/>
    <property type="molecule type" value="Genomic_DNA"/>
</dbReference>
<name>A0A0C3Q1H0_9AGAM</name>